<dbReference type="AlphaFoldDB" id="X1EY96"/>
<evidence type="ECO:0000256" key="2">
    <source>
        <dbReference type="ARBA" id="ARBA00022801"/>
    </source>
</evidence>
<dbReference type="PANTHER" id="PTHR31793">
    <property type="entry name" value="4-HYDROXYBENZOYL-COA THIOESTERASE FAMILY MEMBER"/>
    <property type="match status" value="1"/>
</dbReference>
<dbReference type="PANTHER" id="PTHR31793:SF27">
    <property type="entry name" value="NOVEL THIOESTERASE SUPERFAMILY DOMAIN AND SAPOSIN A-TYPE DOMAIN CONTAINING PROTEIN (0610012H03RIK)"/>
    <property type="match status" value="1"/>
</dbReference>
<evidence type="ECO:0000256" key="1">
    <source>
        <dbReference type="ARBA" id="ARBA00005953"/>
    </source>
</evidence>
<evidence type="ECO:0000313" key="3">
    <source>
        <dbReference type="EMBL" id="GAH38381.1"/>
    </source>
</evidence>
<dbReference type="InterPro" id="IPR029069">
    <property type="entry name" value="HotDog_dom_sf"/>
</dbReference>
<comment type="caution">
    <text evidence="3">The sequence shown here is derived from an EMBL/GenBank/DDBJ whole genome shotgun (WGS) entry which is preliminary data.</text>
</comment>
<reference evidence="3" key="1">
    <citation type="journal article" date="2014" name="Front. Microbiol.">
        <title>High frequency of phylogenetically diverse reductive dehalogenase-homologous genes in deep subseafloor sedimentary metagenomes.</title>
        <authorList>
            <person name="Kawai M."/>
            <person name="Futagami T."/>
            <person name="Toyoda A."/>
            <person name="Takaki Y."/>
            <person name="Nishi S."/>
            <person name="Hori S."/>
            <person name="Arai W."/>
            <person name="Tsubouchi T."/>
            <person name="Morono Y."/>
            <person name="Uchiyama I."/>
            <person name="Ito T."/>
            <person name="Fujiyama A."/>
            <person name="Inagaki F."/>
            <person name="Takami H."/>
        </authorList>
    </citation>
    <scope>NUCLEOTIDE SEQUENCE</scope>
    <source>
        <strain evidence="3">Expedition CK06-06</strain>
    </source>
</reference>
<sequence length="148" mass="17192">MKEINEKDKVVIDKLLGIEDFKEIEVRVDDTDLMQVVHSNKYLNYFDDGFISFVQKLNKDCGALHKEGIVFPVRKVEIEYLRSATFGDKILIHTRVIKVGNTSITLAMDCYKNNKSKDTLLVKGIIVRLIMDMNNNNLIKITDFFREF</sequence>
<accession>X1EY96</accession>
<protein>
    <submittedName>
        <fullName evidence="3">Uncharacterized protein</fullName>
    </submittedName>
</protein>
<dbReference type="Pfam" id="PF13279">
    <property type="entry name" value="4HBT_2"/>
    <property type="match status" value="1"/>
</dbReference>
<dbReference type="GO" id="GO:0047617">
    <property type="term" value="F:fatty acyl-CoA hydrolase activity"/>
    <property type="evidence" value="ECO:0007669"/>
    <property type="project" value="TreeGrafter"/>
</dbReference>
<dbReference type="Gene3D" id="3.10.129.10">
    <property type="entry name" value="Hotdog Thioesterase"/>
    <property type="match status" value="1"/>
</dbReference>
<dbReference type="InterPro" id="IPR050563">
    <property type="entry name" value="4-hydroxybenzoyl-CoA_TE"/>
</dbReference>
<dbReference type="EMBL" id="BARU01009540">
    <property type="protein sequence ID" value="GAH38381.1"/>
    <property type="molecule type" value="Genomic_DNA"/>
</dbReference>
<organism evidence="3">
    <name type="scientific">marine sediment metagenome</name>
    <dbReference type="NCBI Taxonomy" id="412755"/>
    <lineage>
        <taxon>unclassified sequences</taxon>
        <taxon>metagenomes</taxon>
        <taxon>ecological metagenomes</taxon>
    </lineage>
</organism>
<keyword evidence="2" id="KW-0378">Hydrolase</keyword>
<comment type="similarity">
    <text evidence="1">Belongs to the 4-hydroxybenzoyl-CoA thioesterase family.</text>
</comment>
<gene>
    <name evidence="3" type="ORF">S03H2_18391</name>
</gene>
<proteinExistence type="inferred from homology"/>
<name>X1EY96_9ZZZZ</name>
<dbReference type="SUPFAM" id="SSF54637">
    <property type="entry name" value="Thioesterase/thiol ester dehydrase-isomerase"/>
    <property type="match status" value="1"/>
</dbReference>
<dbReference type="CDD" id="cd00586">
    <property type="entry name" value="4HBT"/>
    <property type="match status" value="1"/>
</dbReference>